<feature type="chain" id="PRO_5004785169" description="SGNH hydrolase-type esterase domain-containing protein" evidence="1">
    <location>
        <begin position="24"/>
        <end position="431"/>
    </location>
</feature>
<accession>W0AEW0</accession>
<dbReference type="AlphaFoldDB" id="W0AEW0"/>
<protein>
    <recommendedName>
        <fullName evidence="2">SGNH hydrolase-type esterase domain-containing protein</fullName>
    </recommendedName>
</protein>
<proteinExistence type="predicted"/>
<dbReference type="PANTHER" id="PTHR30383">
    <property type="entry name" value="THIOESTERASE 1/PROTEASE 1/LYSOPHOSPHOLIPASE L1"/>
    <property type="match status" value="1"/>
</dbReference>
<dbReference type="Gene3D" id="2.60.120.1360">
    <property type="match status" value="1"/>
</dbReference>
<organism evidence="3 4">
    <name type="scientific">Sphingomonas sanxanigenens DSM 19645 = NX02</name>
    <dbReference type="NCBI Taxonomy" id="1123269"/>
    <lineage>
        <taxon>Bacteria</taxon>
        <taxon>Pseudomonadati</taxon>
        <taxon>Pseudomonadota</taxon>
        <taxon>Alphaproteobacteria</taxon>
        <taxon>Sphingomonadales</taxon>
        <taxon>Sphingomonadaceae</taxon>
        <taxon>Sphingomonas</taxon>
    </lineage>
</organism>
<evidence type="ECO:0000256" key="1">
    <source>
        <dbReference type="SAM" id="SignalP"/>
    </source>
</evidence>
<keyword evidence="1" id="KW-0732">Signal</keyword>
<dbReference type="InterPro" id="IPR013830">
    <property type="entry name" value="SGNH_hydro"/>
</dbReference>
<evidence type="ECO:0000259" key="2">
    <source>
        <dbReference type="Pfam" id="PF13472"/>
    </source>
</evidence>
<gene>
    <name evidence="3" type="ORF">NX02_12535</name>
</gene>
<keyword evidence="4" id="KW-1185">Reference proteome</keyword>
<evidence type="ECO:0000313" key="3">
    <source>
        <dbReference type="EMBL" id="AHE54205.1"/>
    </source>
</evidence>
<dbReference type="InterPro" id="IPR036514">
    <property type="entry name" value="SGNH_hydro_sf"/>
</dbReference>
<dbReference type="HOGENOM" id="CLU_026695_2_0_5"/>
<dbReference type="KEGG" id="ssan:NX02_12535"/>
<evidence type="ECO:0000313" key="4">
    <source>
        <dbReference type="Proteomes" id="UP000018851"/>
    </source>
</evidence>
<dbReference type="SUPFAM" id="SSF52266">
    <property type="entry name" value="SGNH hydrolase"/>
    <property type="match status" value="1"/>
</dbReference>
<sequence length="431" mass="45418">MRRIAAIAAALIAAASSVTPVAAQEQAEATAQAAARDCGPRLCYARNLEPFFAALDDARSNARRPVHIMQVGDSHTAGDMISNGWRVPMQARFGFGGRGMLAPGRPYPGVITFGVTQAMSAGWTVNANFGRGWNSAGAPIGIAGFSLTTAGGDERMGVTTDTPDQNFDRVTVCGVRRAGGGSAIIQLGAKTERLDLSGSQGGAACRTVDSDWRQSAAQLTTEGNGVVTITSFATFVRKGGVAVSNLGVSGSQLTHLGREDDRVVADELAEYKPDLIVLAFGTNEGFSQALTPAVFEVDLRAQVRRLRRLAGREVPILLIGAPDAGTSNVALARNYGSPVACPGDPGWYTPTLLSAIRERQRIVARDLKLGFWDWNAAMGGACAASTWRKADPPLVRGDHVHFTRAGGGRIGSMIFSDLDAAYARFAASRPR</sequence>
<dbReference type="Proteomes" id="UP000018851">
    <property type="component" value="Chromosome"/>
</dbReference>
<dbReference type="Gene3D" id="3.40.50.1110">
    <property type="entry name" value="SGNH hydrolase"/>
    <property type="match status" value="1"/>
</dbReference>
<dbReference type="PANTHER" id="PTHR30383:SF29">
    <property type="entry name" value="SGNH HYDROLASE-TYPE ESTERASE DOMAIN-CONTAINING PROTEIN"/>
    <property type="match status" value="1"/>
</dbReference>
<feature type="domain" description="SGNH hydrolase-type esterase" evidence="2">
    <location>
        <begin position="236"/>
        <end position="406"/>
    </location>
</feature>
<dbReference type="eggNOG" id="COG2755">
    <property type="taxonomic scope" value="Bacteria"/>
</dbReference>
<dbReference type="RefSeq" id="WP_025292414.1">
    <property type="nucleotide sequence ID" value="NZ_CP006644.1"/>
</dbReference>
<dbReference type="STRING" id="1123269.NX02_12535"/>
<reference evidence="3 4" key="1">
    <citation type="submission" date="2013-07" db="EMBL/GenBank/DDBJ databases">
        <title>Completed genome of Sphingomonas sanxanigenens NX02.</title>
        <authorList>
            <person name="Ma T."/>
            <person name="Huang H."/>
            <person name="Wu M."/>
            <person name="Li X."/>
            <person name="Li G."/>
        </authorList>
    </citation>
    <scope>NUCLEOTIDE SEQUENCE [LARGE SCALE GENOMIC DNA]</scope>
    <source>
        <strain evidence="3 4">NX02</strain>
    </source>
</reference>
<feature type="signal peptide" evidence="1">
    <location>
        <begin position="1"/>
        <end position="23"/>
    </location>
</feature>
<name>W0AEW0_9SPHN</name>
<dbReference type="GO" id="GO:0016788">
    <property type="term" value="F:hydrolase activity, acting on ester bonds"/>
    <property type="evidence" value="ECO:0007669"/>
    <property type="project" value="UniProtKB-ARBA"/>
</dbReference>
<dbReference type="OrthoDB" id="7985403at2"/>
<dbReference type="InterPro" id="IPR051532">
    <property type="entry name" value="Ester_Hydrolysis_Enzymes"/>
</dbReference>
<dbReference type="PATRIC" id="fig|1123269.5.peg.2433"/>
<dbReference type="EMBL" id="CP006644">
    <property type="protein sequence ID" value="AHE54205.1"/>
    <property type="molecule type" value="Genomic_DNA"/>
</dbReference>
<dbReference type="Pfam" id="PF13472">
    <property type="entry name" value="Lipase_GDSL_2"/>
    <property type="match status" value="1"/>
</dbReference>